<feature type="compositionally biased region" description="Basic and acidic residues" evidence="2">
    <location>
        <begin position="223"/>
        <end position="236"/>
    </location>
</feature>
<feature type="coiled-coil region" evidence="1">
    <location>
        <begin position="653"/>
        <end position="977"/>
    </location>
</feature>
<dbReference type="EMBL" id="CAXDID020000176">
    <property type="protein sequence ID" value="CAL6048673.1"/>
    <property type="molecule type" value="Genomic_DNA"/>
</dbReference>
<reference evidence="4 5" key="2">
    <citation type="submission" date="2024-07" db="EMBL/GenBank/DDBJ databases">
        <authorList>
            <person name="Akdeniz Z."/>
        </authorList>
    </citation>
    <scope>NUCLEOTIDE SEQUENCE [LARGE SCALE GENOMIC DNA]</scope>
</reference>
<feature type="compositionally biased region" description="Basic and acidic residues" evidence="2">
    <location>
        <begin position="329"/>
        <end position="346"/>
    </location>
</feature>
<feature type="region of interest" description="Disordered" evidence="2">
    <location>
        <begin position="293"/>
        <end position="358"/>
    </location>
</feature>
<name>A0AA86PIC7_9EUKA</name>
<feature type="compositionally biased region" description="Low complexity" evidence="2">
    <location>
        <begin position="431"/>
        <end position="445"/>
    </location>
</feature>
<evidence type="ECO:0000256" key="2">
    <source>
        <dbReference type="SAM" id="MobiDB-lite"/>
    </source>
</evidence>
<dbReference type="EMBL" id="CATOUU010000652">
    <property type="protein sequence ID" value="CAI9937803.1"/>
    <property type="molecule type" value="Genomic_DNA"/>
</dbReference>
<feature type="compositionally biased region" description="Polar residues" evidence="2">
    <location>
        <begin position="500"/>
        <end position="533"/>
    </location>
</feature>
<protein>
    <submittedName>
        <fullName evidence="3">Uncharacterized protein</fullName>
    </submittedName>
</protein>
<reference evidence="3" key="1">
    <citation type="submission" date="2023-06" db="EMBL/GenBank/DDBJ databases">
        <authorList>
            <person name="Kurt Z."/>
        </authorList>
    </citation>
    <scope>NUCLEOTIDE SEQUENCE</scope>
</reference>
<evidence type="ECO:0000256" key="1">
    <source>
        <dbReference type="SAM" id="Coils"/>
    </source>
</evidence>
<proteinExistence type="predicted"/>
<evidence type="ECO:0000313" key="5">
    <source>
        <dbReference type="Proteomes" id="UP001642409"/>
    </source>
</evidence>
<feature type="region of interest" description="Disordered" evidence="2">
    <location>
        <begin position="223"/>
        <end position="246"/>
    </location>
</feature>
<feature type="region of interest" description="Disordered" evidence="2">
    <location>
        <begin position="500"/>
        <end position="556"/>
    </location>
</feature>
<organism evidence="3">
    <name type="scientific">Hexamita inflata</name>
    <dbReference type="NCBI Taxonomy" id="28002"/>
    <lineage>
        <taxon>Eukaryota</taxon>
        <taxon>Metamonada</taxon>
        <taxon>Diplomonadida</taxon>
        <taxon>Hexamitidae</taxon>
        <taxon>Hexamitinae</taxon>
        <taxon>Hexamita</taxon>
    </lineage>
</organism>
<comment type="caution">
    <text evidence="3">The sequence shown here is derived from an EMBL/GenBank/DDBJ whole genome shotgun (WGS) entry which is preliminary data.</text>
</comment>
<gene>
    <name evidence="3" type="ORF">HINF_LOCUS25448</name>
    <name evidence="4" type="ORF">HINF_LOCUS42804</name>
</gene>
<accession>A0AA86PIC7</accession>
<dbReference type="Proteomes" id="UP001642409">
    <property type="component" value="Unassembled WGS sequence"/>
</dbReference>
<sequence>MQEIQFPRIELLRAEATLLYLDKISNQLIAEFQQKAIEITKNMKDFVMTHKWLGKMCTFEELEMSYSGTCDEKSLIHNYINLNFCHEFKNQIFEHCLIAFEKLIKKYQKMQLISSQVAKQYDTQYLVYENEEYVDRLSSFGIMCVFACIQDENNFYDSKVFLKAKGNGIELPRTPKGISIKNTNNYIKSEEQSHRTSEAQIDDLSLEQDLYIAPKQTVDNQKTETLKLRKYPDNKNPDNNSSQSIQKIQTEKEDTLKYFKPVVERTAQQQDQIVNKSLIQMLGTKVEEIHEIRRSDSKSFASKPSSSNLDEPVSSSVSQPARIQTKLEIQNKVRSQEDSKKGHEQSKQLSQQPDQKKTIDQILETQLKNEEDIRNFNKMMNEPESAQLQKAFAKQMSKDEILEQMKQQYKNRKQAEVQDDDLALAVKNKQKQQQNNSQQLNNNSKSGKKQAELEDMLKSFDDIEKPIDDLYNSPKQNTSSQINQVINKSENKVRQSFQINQPVKYEPQNSSKVSSQIQSKNQSKVQFTETESEQQMKTEPKISNYAVKKESQQENVAQQDKYDSDLYQGQYQSLEEQKYQLNVNQQAMNIQIKDQKPAYDQKDAVIKQLNIRIAELEQKQALQSQNQNLDNILLKDAQNDQVKLIKLQYESYIKQLKMDITKLTQENSELCKIKLVEQSPQTDVLKRKIEISNKNFTEVQAENTKLSQQLENSIKELKAAKIEHFKKIDDLTLQNAQLTETLNKMQDMNLKLQVENKTLTQQIQRNAPTSKQENLLLQQVQAENKTLTQQLQSQNDLIAQNDLLQEEIIQLQAENQQAQQYKPQNESQKIIELTNKCSKLTQQIQMLQEENEQNQQFKTNENEDTQKLLELTQRQQKIIQKLQQQAKQQNELITEAKGKTQIKSQCEIHYQIISDLEEQIIQKNARIRAIEHDLVEFQSDNRLEVAEERLRYKEQENERLYKQVQELREINTELINDMENMCK</sequence>
<keyword evidence="1" id="KW-0175">Coiled coil</keyword>
<dbReference type="AlphaFoldDB" id="A0AA86PIC7"/>
<feature type="compositionally biased region" description="Low complexity" evidence="2">
    <location>
        <begin position="298"/>
        <end position="307"/>
    </location>
</feature>
<feature type="compositionally biased region" description="Polar residues" evidence="2">
    <location>
        <begin position="313"/>
        <end position="322"/>
    </location>
</feature>
<keyword evidence="5" id="KW-1185">Reference proteome</keyword>
<feature type="region of interest" description="Disordered" evidence="2">
    <location>
        <begin position="428"/>
        <end position="450"/>
    </location>
</feature>
<feature type="compositionally biased region" description="Polar residues" evidence="2">
    <location>
        <begin position="237"/>
        <end position="246"/>
    </location>
</feature>
<evidence type="ECO:0000313" key="3">
    <source>
        <dbReference type="EMBL" id="CAI9937803.1"/>
    </source>
</evidence>
<feature type="coiled-coil region" evidence="1">
    <location>
        <begin position="599"/>
        <end position="626"/>
    </location>
</feature>
<evidence type="ECO:0000313" key="4">
    <source>
        <dbReference type="EMBL" id="CAL6048673.1"/>
    </source>
</evidence>